<dbReference type="EMBL" id="JAUEDM010000011">
    <property type="protein sequence ID" value="KAK3311890.1"/>
    <property type="molecule type" value="Genomic_DNA"/>
</dbReference>
<proteinExistence type="predicted"/>
<comment type="caution">
    <text evidence="1">The sequence shown here is derived from an EMBL/GenBank/DDBJ whole genome shotgun (WGS) entry which is preliminary data.</text>
</comment>
<accession>A0AAE0HS67</accession>
<reference evidence="1" key="1">
    <citation type="journal article" date="2023" name="Mol. Phylogenet. Evol.">
        <title>Genome-scale phylogeny and comparative genomics of the fungal order Sordariales.</title>
        <authorList>
            <person name="Hensen N."/>
            <person name="Bonometti L."/>
            <person name="Westerberg I."/>
            <person name="Brannstrom I.O."/>
            <person name="Guillou S."/>
            <person name="Cros-Aarteil S."/>
            <person name="Calhoun S."/>
            <person name="Haridas S."/>
            <person name="Kuo A."/>
            <person name="Mondo S."/>
            <person name="Pangilinan J."/>
            <person name="Riley R."/>
            <person name="LaButti K."/>
            <person name="Andreopoulos B."/>
            <person name="Lipzen A."/>
            <person name="Chen C."/>
            <person name="Yan M."/>
            <person name="Daum C."/>
            <person name="Ng V."/>
            <person name="Clum A."/>
            <person name="Steindorff A."/>
            <person name="Ohm R.A."/>
            <person name="Martin F."/>
            <person name="Silar P."/>
            <person name="Natvig D.O."/>
            <person name="Lalanne C."/>
            <person name="Gautier V."/>
            <person name="Ament-Velasquez S.L."/>
            <person name="Kruys A."/>
            <person name="Hutchinson M.I."/>
            <person name="Powell A.J."/>
            <person name="Barry K."/>
            <person name="Miller A.N."/>
            <person name="Grigoriev I.V."/>
            <person name="Debuchy R."/>
            <person name="Gladieux P."/>
            <person name="Hiltunen Thoren M."/>
            <person name="Johannesson H."/>
        </authorList>
    </citation>
    <scope>NUCLEOTIDE SEQUENCE</scope>
    <source>
        <strain evidence="1">CBS 118394</strain>
    </source>
</reference>
<organism evidence="1 2">
    <name type="scientific">Apodospora peruviana</name>
    <dbReference type="NCBI Taxonomy" id="516989"/>
    <lineage>
        <taxon>Eukaryota</taxon>
        <taxon>Fungi</taxon>
        <taxon>Dikarya</taxon>
        <taxon>Ascomycota</taxon>
        <taxon>Pezizomycotina</taxon>
        <taxon>Sordariomycetes</taxon>
        <taxon>Sordariomycetidae</taxon>
        <taxon>Sordariales</taxon>
        <taxon>Lasiosphaeriaceae</taxon>
        <taxon>Apodospora</taxon>
    </lineage>
</organism>
<reference evidence="1" key="2">
    <citation type="submission" date="2023-06" db="EMBL/GenBank/DDBJ databases">
        <authorList>
            <consortium name="Lawrence Berkeley National Laboratory"/>
            <person name="Haridas S."/>
            <person name="Hensen N."/>
            <person name="Bonometti L."/>
            <person name="Westerberg I."/>
            <person name="Brannstrom I.O."/>
            <person name="Guillou S."/>
            <person name="Cros-Aarteil S."/>
            <person name="Calhoun S."/>
            <person name="Kuo A."/>
            <person name="Mondo S."/>
            <person name="Pangilinan J."/>
            <person name="Riley R."/>
            <person name="Labutti K."/>
            <person name="Andreopoulos B."/>
            <person name="Lipzen A."/>
            <person name="Chen C."/>
            <person name="Yanf M."/>
            <person name="Daum C."/>
            <person name="Ng V."/>
            <person name="Clum A."/>
            <person name="Steindorff A."/>
            <person name="Ohm R."/>
            <person name="Martin F."/>
            <person name="Silar P."/>
            <person name="Natvig D."/>
            <person name="Lalanne C."/>
            <person name="Gautier V."/>
            <person name="Ament-Velasquez S.L."/>
            <person name="Kruys A."/>
            <person name="Hutchinson M.I."/>
            <person name="Powell A.J."/>
            <person name="Barry K."/>
            <person name="Miller A.N."/>
            <person name="Grigoriev I.V."/>
            <person name="Debuchy R."/>
            <person name="Gladieux P."/>
            <person name="Thoren M.H."/>
            <person name="Johannesson H."/>
        </authorList>
    </citation>
    <scope>NUCLEOTIDE SEQUENCE</scope>
    <source>
        <strain evidence="1">CBS 118394</strain>
    </source>
</reference>
<evidence type="ECO:0000313" key="2">
    <source>
        <dbReference type="Proteomes" id="UP001283341"/>
    </source>
</evidence>
<keyword evidence="2" id="KW-1185">Reference proteome</keyword>
<gene>
    <name evidence="1" type="ORF">B0H66DRAFT_102025</name>
</gene>
<evidence type="ECO:0000313" key="1">
    <source>
        <dbReference type="EMBL" id="KAK3311890.1"/>
    </source>
</evidence>
<dbReference type="AlphaFoldDB" id="A0AAE0HS67"/>
<protein>
    <submittedName>
        <fullName evidence="1">Uncharacterized protein</fullName>
    </submittedName>
</protein>
<sequence>MATARVECAPTPTDACKVPNWTVQNISVTYSNDTYTPGSATFNVTNSVTSQVETITCPLSFNTLCRLDSTPLDPTLGLYFQVNLGGGVISFNQTWTCETNNSMANPSLPSFVQGSGEFELACPEEVTEDMTCTGLTTGSLLVTGAVVTPIPEPPEIIEDEDQSEITQG</sequence>
<name>A0AAE0HS67_9PEZI</name>
<dbReference type="Proteomes" id="UP001283341">
    <property type="component" value="Unassembled WGS sequence"/>
</dbReference>